<sequence length="314" mass="35749">MRTPFLIVSLHPHATHFEEVAQHPLVHGLRFNTIVPTTLSPRDVLQKLRDACKDKPLFVDIKGRQLRVLEYTDALYAAVRVSHRIQVETPATVFFKDYQHPGCMMEATITEVEGDRLILTRRPCRPLGKGEALNILDPSLMIEEYLTSQDRVYLEAACELGINSVMASFFEKWSDQQDILAIHPKAHVMAKIESTRGMDFVRKLRGAKQRISLMAALDDLYINRGPCILQDLAAIRRYDPSAVAASRILISLEQARDASDVSFQDLLTVMGLWKMGYGIFILSDGLCYDAETFRMAMQVWKQVTRDITQLEKRP</sequence>
<dbReference type="AlphaFoldDB" id="A0A0G1PIZ9"/>
<dbReference type="Proteomes" id="UP000034705">
    <property type="component" value="Unassembled WGS sequence"/>
</dbReference>
<dbReference type="EMBL" id="LCMG01000013">
    <property type="protein sequence ID" value="KKU32726.1"/>
    <property type="molecule type" value="Genomic_DNA"/>
</dbReference>
<name>A0A0G1PIZ9_9BACT</name>
<organism evidence="1 2">
    <name type="scientific">Candidatus Uhrbacteria bacterium GW2011_GWF2_46_218</name>
    <dbReference type="NCBI Taxonomy" id="1619001"/>
    <lineage>
        <taxon>Bacteria</taxon>
        <taxon>Candidatus Uhriibacteriota</taxon>
    </lineage>
</organism>
<dbReference type="SUPFAM" id="SSF51621">
    <property type="entry name" value="Phosphoenolpyruvate/pyruvate domain"/>
    <property type="match status" value="1"/>
</dbReference>
<gene>
    <name evidence="1" type="ORF">UX45_C0013G0003</name>
</gene>
<evidence type="ECO:0000313" key="1">
    <source>
        <dbReference type="EMBL" id="KKU32726.1"/>
    </source>
</evidence>
<dbReference type="InterPro" id="IPR015813">
    <property type="entry name" value="Pyrv/PenolPyrv_kinase-like_dom"/>
</dbReference>
<reference evidence="1 2" key="1">
    <citation type="journal article" date="2015" name="Nature">
        <title>rRNA introns, odd ribosomes, and small enigmatic genomes across a large radiation of phyla.</title>
        <authorList>
            <person name="Brown C.T."/>
            <person name="Hug L.A."/>
            <person name="Thomas B.C."/>
            <person name="Sharon I."/>
            <person name="Castelle C.J."/>
            <person name="Singh A."/>
            <person name="Wilkins M.J."/>
            <person name="Williams K.H."/>
            <person name="Banfield J.F."/>
        </authorList>
    </citation>
    <scope>NUCLEOTIDE SEQUENCE [LARGE SCALE GENOMIC DNA]</scope>
</reference>
<dbReference type="Gene3D" id="3.20.20.60">
    <property type="entry name" value="Phosphoenolpyruvate-binding domains"/>
    <property type="match status" value="1"/>
</dbReference>
<protein>
    <recommendedName>
        <fullName evidence="3">Pyruvate kinase barrel domain-containing protein</fullName>
    </recommendedName>
</protein>
<comment type="caution">
    <text evidence="1">The sequence shown here is derived from an EMBL/GenBank/DDBJ whole genome shotgun (WGS) entry which is preliminary data.</text>
</comment>
<proteinExistence type="predicted"/>
<dbReference type="GO" id="GO:0003824">
    <property type="term" value="F:catalytic activity"/>
    <property type="evidence" value="ECO:0007669"/>
    <property type="project" value="InterPro"/>
</dbReference>
<dbReference type="InterPro" id="IPR040442">
    <property type="entry name" value="Pyrv_kinase-like_dom_sf"/>
</dbReference>
<evidence type="ECO:0008006" key="3">
    <source>
        <dbReference type="Google" id="ProtNLM"/>
    </source>
</evidence>
<evidence type="ECO:0000313" key="2">
    <source>
        <dbReference type="Proteomes" id="UP000034705"/>
    </source>
</evidence>
<accession>A0A0G1PIZ9</accession>